<accession>A0AC35F3A6</accession>
<organism evidence="1 2">
    <name type="scientific">Panagrolaimus sp. PS1159</name>
    <dbReference type="NCBI Taxonomy" id="55785"/>
    <lineage>
        <taxon>Eukaryota</taxon>
        <taxon>Metazoa</taxon>
        <taxon>Ecdysozoa</taxon>
        <taxon>Nematoda</taxon>
        <taxon>Chromadorea</taxon>
        <taxon>Rhabditida</taxon>
        <taxon>Tylenchina</taxon>
        <taxon>Panagrolaimomorpha</taxon>
        <taxon>Panagrolaimoidea</taxon>
        <taxon>Panagrolaimidae</taxon>
        <taxon>Panagrolaimus</taxon>
    </lineage>
</organism>
<sequence>MQNIAVICLCFLITVCYGFEGFIPHVGGGILDKTITIMKAVARLQSPDGEVKGFIEFTQPFHAGAPTHINGTFKGLPEEDEFGIKILEYGNMTNGCFSMGREFNPDGFKKRVDAHDSNHWVGTLGNVKNGKYDNHNNHKVSLFGRNSVIGRGIVLFENRDDGGEFSTRESQQIGSVGRPVACGIIGRLGGSFV</sequence>
<proteinExistence type="predicted"/>
<evidence type="ECO:0000313" key="1">
    <source>
        <dbReference type="Proteomes" id="UP000887580"/>
    </source>
</evidence>
<name>A0AC35F3A6_9BILA</name>
<evidence type="ECO:0000313" key="2">
    <source>
        <dbReference type="WBParaSite" id="PS1159_v2.g13269.t1"/>
    </source>
</evidence>
<dbReference type="WBParaSite" id="PS1159_v2.g13269.t1">
    <property type="protein sequence ID" value="PS1159_v2.g13269.t1"/>
    <property type="gene ID" value="PS1159_v2.g13269"/>
</dbReference>
<protein>
    <submittedName>
        <fullName evidence="2">Superoxide dismutase copper/zinc binding domain-containing protein</fullName>
    </submittedName>
</protein>
<reference evidence="2" key="1">
    <citation type="submission" date="2022-11" db="UniProtKB">
        <authorList>
            <consortium name="WormBaseParasite"/>
        </authorList>
    </citation>
    <scope>IDENTIFICATION</scope>
</reference>
<dbReference type="Proteomes" id="UP000887580">
    <property type="component" value="Unplaced"/>
</dbReference>